<dbReference type="EMBL" id="SJZB01000021">
    <property type="protein sequence ID" value="TCJ15982.1"/>
    <property type="molecule type" value="Genomic_DNA"/>
</dbReference>
<protein>
    <submittedName>
        <fullName evidence="3">Class I SAM-dependent methyltransferase</fullName>
    </submittedName>
</protein>
<dbReference type="Gene3D" id="3.40.50.150">
    <property type="entry name" value="Vaccinia Virus protein VP39"/>
    <property type="match status" value="1"/>
</dbReference>
<dbReference type="SUPFAM" id="SSF53335">
    <property type="entry name" value="S-adenosyl-L-methionine-dependent methyltransferases"/>
    <property type="match status" value="1"/>
</dbReference>
<gene>
    <name evidence="3" type="ORF">EZJ19_05855</name>
</gene>
<reference evidence="3 4" key="1">
    <citation type="submission" date="2019-03" db="EMBL/GenBank/DDBJ databases">
        <title>Genome sequence of Thiobacillaceae bacterium LSR1, a sulfur-oxidizing bacterium isolated from freshwater sediment.</title>
        <authorList>
            <person name="Li S."/>
        </authorList>
    </citation>
    <scope>NUCLEOTIDE SEQUENCE [LARGE SCALE GENOMIC DNA]</scope>
    <source>
        <strain evidence="3 4">LSR1</strain>
    </source>
</reference>
<sequence length="211" mass="23539">MTKVVLDPNHFDSKARQWDANPVFRDRAERIAAGIRAEVALTRDMAALDYGCGSGLLSFPFKDEVGRITCKDTSAGMLDVLREKIAEQGVTNMTVRQTDLTADPLPDERYDLIYSSMTLHHIPDTAHILAVFHQLLNPGGHLCIADLDREDGSFHGIEVDVHHGFDRDALAGLARAAGFRDVRFRTVFEIVKERDDGQRAYPVFLMTAGRD</sequence>
<dbReference type="GO" id="GO:0008168">
    <property type="term" value="F:methyltransferase activity"/>
    <property type="evidence" value="ECO:0007669"/>
    <property type="project" value="UniProtKB-KW"/>
</dbReference>
<dbReference type="PANTHER" id="PTHR43861:SF3">
    <property type="entry name" value="PUTATIVE (AFU_ORTHOLOGUE AFUA_2G14390)-RELATED"/>
    <property type="match status" value="1"/>
</dbReference>
<keyword evidence="3" id="KW-0489">Methyltransferase</keyword>
<dbReference type="GO" id="GO:0032259">
    <property type="term" value="P:methylation"/>
    <property type="evidence" value="ECO:0007669"/>
    <property type="project" value="UniProtKB-KW"/>
</dbReference>
<comment type="caution">
    <text evidence="3">The sequence shown here is derived from an EMBL/GenBank/DDBJ whole genome shotgun (WGS) entry which is preliminary data.</text>
</comment>
<dbReference type="InterPro" id="IPR029063">
    <property type="entry name" value="SAM-dependent_MTases_sf"/>
</dbReference>
<dbReference type="RefSeq" id="WP_131445437.1">
    <property type="nucleotide sequence ID" value="NZ_SJZB01000021.1"/>
</dbReference>
<evidence type="ECO:0000256" key="1">
    <source>
        <dbReference type="ARBA" id="ARBA00022679"/>
    </source>
</evidence>
<dbReference type="Proteomes" id="UP000295443">
    <property type="component" value="Unassembled WGS sequence"/>
</dbReference>
<dbReference type="CDD" id="cd02440">
    <property type="entry name" value="AdoMet_MTases"/>
    <property type="match status" value="1"/>
</dbReference>
<accession>A0A4V2NW51</accession>
<dbReference type="OrthoDB" id="9791837at2"/>
<dbReference type="AlphaFoldDB" id="A0A4V2NW51"/>
<dbReference type="PANTHER" id="PTHR43861">
    <property type="entry name" value="TRANS-ACONITATE 2-METHYLTRANSFERASE-RELATED"/>
    <property type="match status" value="1"/>
</dbReference>
<dbReference type="Pfam" id="PF13649">
    <property type="entry name" value="Methyltransf_25"/>
    <property type="match status" value="1"/>
</dbReference>
<dbReference type="InterPro" id="IPR041698">
    <property type="entry name" value="Methyltransf_25"/>
</dbReference>
<proteinExistence type="predicted"/>
<keyword evidence="1 3" id="KW-0808">Transferase</keyword>
<evidence type="ECO:0000313" key="3">
    <source>
        <dbReference type="EMBL" id="TCJ15982.1"/>
    </source>
</evidence>
<organism evidence="3 4">
    <name type="scientific">Parasulfuritortus cantonensis</name>
    <dbReference type="NCBI Taxonomy" id="2528202"/>
    <lineage>
        <taxon>Bacteria</taxon>
        <taxon>Pseudomonadati</taxon>
        <taxon>Pseudomonadota</taxon>
        <taxon>Betaproteobacteria</taxon>
        <taxon>Nitrosomonadales</taxon>
        <taxon>Thiobacillaceae</taxon>
        <taxon>Parasulfuritortus</taxon>
    </lineage>
</organism>
<evidence type="ECO:0000259" key="2">
    <source>
        <dbReference type="Pfam" id="PF13649"/>
    </source>
</evidence>
<evidence type="ECO:0000313" key="4">
    <source>
        <dbReference type="Proteomes" id="UP000295443"/>
    </source>
</evidence>
<name>A0A4V2NW51_9PROT</name>
<feature type="domain" description="Methyltransferase" evidence="2">
    <location>
        <begin position="48"/>
        <end position="140"/>
    </location>
</feature>
<keyword evidence="4" id="KW-1185">Reference proteome</keyword>